<comment type="caution">
    <text evidence="1">The sequence shown here is derived from an EMBL/GenBank/DDBJ whole genome shotgun (WGS) entry which is preliminary data.</text>
</comment>
<dbReference type="EMBL" id="SRYB01000007">
    <property type="protein sequence ID" value="TGY79343.1"/>
    <property type="molecule type" value="Genomic_DNA"/>
</dbReference>
<sequence>MLFRKIRKTIANHLSSGSDKILLVEGARQVGKSYIIRNVGEELFPNFIELNFVKDNEGLQIFKNVRSVEDFYLLLSSMYGSRLGDCSDTLIFLDEIQEYPQYITWLKFLREDRRYSFIASGSFLGLSLRDTTSLPVGSVVRKEMYPLDFEEFLIANDFGADVLAVMKQKFLQHESVMEGLHNRVMDLFRRYLLVGGMPDAVNAYIGTHNMSEIRQVQEDIHRMYLADASKYEEDYGKRLRIRRIYEMLPSQMENKKKRLVAKEIDDRKGARFSQYREEFEYLLSSGIALGVDAISNPKFPLVESLVKNLVKLYMNDVGMLTNLLFRYNVAPVLNDERSVNLGSVYESVVAQELQAHGHRLFYYDNRKVGEVDFIINDYATLSPLPVEVKSGKDYTVHSALTRFLSVKDYGIDRGIVFSNTREVSTGPKGIVYMPVYYVMFLDASAPAEPLLI</sequence>
<accession>A0AC61RF99</accession>
<evidence type="ECO:0000313" key="1">
    <source>
        <dbReference type="EMBL" id="TGY79343.1"/>
    </source>
</evidence>
<protein>
    <submittedName>
        <fullName evidence="1">ATP-binding protein</fullName>
    </submittedName>
</protein>
<organism evidence="1 2">
    <name type="scientific">Lepagella muris</name>
    <dbReference type="NCBI Taxonomy" id="3032870"/>
    <lineage>
        <taxon>Bacteria</taxon>
        <taxon>Pseudomonadati</taxon>
        <taxon>Bacteroidota</taxon>
        <taxon>Bacteroidia</taxon>
        <taxon>Bacteroidales</taxon>
        <taxon>Muribaculaceae</taxon>
        <taxon>Lepagella</taxon>
    </lineage>
</organism>
<gene>
    <name evidence="1" type="ORF">E5331_06630</name>
</gene>
<dbReference type="Proteomes" id="UP000306319">
    <property type="component" value="Unassembled WGS sequence"/>
</dbReference>
<keyword evidence="1" id="KW-0067">ATP-binding</keyword>
<reference evidence="1" key="1">
    <citation type="submission" date="2019-04" db="EMBL/GenBank/DDBJ databases">
        <title>Microbes associate with the intestines of laboratory mice.</title>
        <authorList>
            <person name="Navarre W."/>
            <person name="Wong E."/>
            <person name="Huang K."/>
            <person name="Tropini C."/>
            <person name="Ng K."/>
            <person name="Yu B."/>
        </authorList>
    </citation>
    <scope>NUCLEOTIDE SEQUENCE</scope>
    <source>
        <strain evidence="1">NM04_E33</strain>
    </source>
</reference>
<proteinExistence type="predicted"/>
<keyword evidence="1" id="KW-0547">Nucleotide-binding</keyword>
<name>A0AC61RF99_9BACT</name>
<evidence type="ECO:0000313" key="2">
    <source>
        <dbReference type="Proteomes" id="UP000306319"/>
    </source>
</evidence>
<keyword evidence="2" id="KW-1185">Reference proteome</keyword>